<dbReference type="EMBL" id="PVWK01000111">
    <property type="protein sequence ID" value="PSB26193.1"/>
    <property type="molecule type" value="Genomic_DNA"/>
</dbReference>
<feature type="region of interest" description="Disordered" evidence="1">
    <location>
        <begin position="77"/>
        <end position="99"/>
    </location>
</feature>
<sequence length="99" mass="10204">MDPLAQIYAIVQALVGLITTNTAKLTALTQQLATIQADDDATHKALADAQQHQAETDKTAQALLAQLQALQASITPDSTTPLATSTADATPSPVIPIAS</sequence>
<accession>A0A2T1E0B0</accession>
<evidence type="ECO:0000256" key="1">
    <source>
        <dbReference type="SAM" id="MobiDB-lite"/>
    </source>
</evidence>
<keyword evidence="3" id="KW-1185">Reference proteome</keyword>
<reference evidence="2 3" key="2">
    <citation type="submission" date="2018-03" db="EMBL/GenBank/DDBJ databases">
        <title>The ancient ancestry and fast evolution of plastids.</title>
        <authorList>
            <person name="Moore K.R."/>
            <person name="Magnabosco C."/>
            <person name="Momper L."/>
            <person name="Gold D.A."/>
            <person name="Bosak T."/>
            <person name="Fournier G.P."/>
        </authorList>
    </citation>
    <scope>NUCLEOTIDE SEQUENCE [LARGE SCALE GENOMIC DNA]</scope>
    <source>
        <strain evidence="2 3">ULC18</strain>
    </source>
</reference>
<dbReference type="AlphaFoldDB" id="A0A2T1E0B0"/>
<reference evidence="3" key="1">
    <citation type="submission" date="2018-02" db="EMBL/GenBank/DDBJ databases">
        <authorList>
            <person name="Moore K."/>
            <person name="Momper L."/>
        </authorList>
    </citation>
    <scope>NUCLEOTIDE SEQUENCE [LARGE SCALE GENOMIC DNA]</scope>
    <source>
        <strain evidence="3">ULC18</strain>
    </source>
</reference>
<gene>
    <name evidence="2" type="ORF">C7B82_20450</name>
</gene>
<proteinExistence type="predicted"/>
<dbReference type="Proteomes" id="UP000239576">
    <property type="component" value="Unassembled WGS sequence"/>
</dbReference>
<protein>
    <submittedName>
        <fullName evidence="2">Uncharacterized protein</fullName>
    </submittedName>
</protein>
<name>A0A2T1E0B0_9CYAN</name>
<feature type="compositionally biased region" description="Polar residues" evidence="1">
    <location>
        <begin position="77"/>
        <end position="89"/>
    </location>
</feature>
<comment type="caution">
    <text evidence="2">The sequence shown here is derived from an EMBL/GenBank/DDBJ whole genome shotgun (WGS) entry which is preliminary data.</text>
</comment>
<dbReference type="RefSeq" id="WP_106258155.1">
    <property type="nucleotide sequence ID" value="NZ_CAWNSW010000045.1"/>
</dbReference>
<organism evidence="2 3">
    <name type="scientific">Stenomitos frigidus ULC18</name>
    <dbReference type="NCBI Taxonomy" id="2107698"/>
    <lineage>
        <taxon>Bacteria</taxon>
        <taxon>Bacillati</taxon>
        <taxon>Cyanobacteriota</taxon>
        <taxon>Cyanophyceae</taxon>
        <taxon>Leptolyngbyales</taxon>
        <taxon>Leptolyngbyaceae</taxon>
        <taxon>Stenomitos</taxon>
    </lineage>
</organism>
<evidence type="ECO:0000313" key="3">
    <source>
        <dbReference type="Proteomes" id="UP000239576"/>
    </source>
</evidence>
<evidence type="ECO:0000313" key="2">
    <source>
        <dbReference type="EMBL" id="PSB26193.1"/>
    </source>
</evidence>